<organism evidence="1 2">
    <name type="scientific">Candidatus Rickettsia kedanie</name>
    <dbReference type="NCBI Taxonomy" id="3115352"/>
    <lineage>
        <taxon>Bacteria</taxon>
        <taxon>Pseudomonadati</taxon>
        <taxon>Pseudomonadota</taxon>
        <taxon>Alphaproteobacteria</taxon>
        <taxon>Rickettsiales</taxon>
        <taxon>Rickettsiaceae</taxon>
        <taxon>Rickettsieae</taxon>
        <taxon>Rickettsia</taxon>
        <taxon>spotted fever group</taxon>
    </lineage>
</organism>
<reference evidence="1 2" key="1">
    <citation type="journal article" date="2024" name="Microbiol. Immunol.">
        <title>Discovery of a novel spotted fever group Rickettsia, 'Candidatus Rickettsia kedanie,' in unfed larval chigger mites, Leptotrombidium scutellare.</title>
        <authorList>
            <person name="Ogawa M."/>
            <person name="Matsutani M."/>
            <person name="Katayama T."/>
            <person name="Takada N."/>
            <person name="Noda S."/>
            <person name="Takahashi M."/>
            <person name="Kageyama D."/>
            <person name="Hanaoka N."/>
            <person name="Ebihara H."/>
        </authorList>
    </citation>
    <scope>NUCLEOTIDE SEQUENCE [LARGE SCALE GENOMIC DNA]</scope>
    <source>
        <strain evidence="1 2">KNCP2-13</strain>
    </source>
</reference>
<evidence type="ECO:0000313" key="1">
    <source>
        <dbReference type="EMBL" id="GAA5253120.1"/>
    </source>
</evidence>
<dbReference type="SUPFAM" id="SSF48403">
    <property type="entry name" value="Ankyrin repeat"/>
    <property type="match status" value="1"/>
</dbReference>
<name>A0ABP9TWT3_9RICK</name>
<dbReference type="RefSeq" id="WP_412708716.1">
    <property type="nucleotide sequence ID" value="NZ_BAABMM010000051.1"/>
</dbReference>
<protein>
    <recommendedName>
        <fullName evidence="3">Ankyrin repeat domain-containing protein</fullName>
    </recommendedName>
</protein>
<dbReference type="Gene3D" id="1.25.40.20">
    <property type="entry name" value="Ankyrin repeat-containing domain"/>
    <property type="match status" value="1"/>
</dbReference>
<keyword evidence="2" id="KW-1185">Reference proteome</keyword>
<accession>A0ABP9TWT3</accession>
<gene>
    <name evidence="1" type="ORF">KNCP2_14100</name>
</gene>
<evidence type="ECO:0008006" key="3">
    <source>
        <dbReference type="Google" id="ProtNLM"/>
    </source>
</evidence>
<proteinExistence type="predicted"/>
<comment type="caution">
    <text evidence="1">The sequence shown here is derived from an EMBL/GenBank/DDBJ whole genome shotgun (WGS) entry which is preliminary data.</text>
</comment>
<sequence length="308" mass="34500">MRVVVKGKDKEGVTKYLVGKEVAKEQIFMGVDYGDAMQHYSFPKIVVKKNDMALSTASPMTLANKALFENTLIKLHNFTTDPAIELHHYDKVTSQLENDVQLGPISNQSSYALTTRRNLDTTLLFDLDKVANPTQNLKTALDQECDRKYDGANLLLNKLLVNDKEGLIKLLDEGYNINALNADRFNVVLLAAYRDDCKDLLKAMIEKYGADVNLNTYGIRCRKDHKLNGASSLLDVAILKEDIELTKYLIAKGAAIKVDGFPGHVMQACNLAKKTDNMEMLDLFFSQGVSIKEQPVIHELANKNFPKK</sequence>
<evidence type="ECO:0000313" key="2">
    <source>
        <dbReference type="Proteomes" id="UP001628124"/>
    </source>
</evidence>
<dbReference type="InterPro" id="IPR036770">
    <property type="entry name" value="Ankyrin_rpt-contain_sf"/>
</dbReference>
<dbReference type="Proteomes" id="UP001628124">
    <property type="component" value="Unassembled WGS sequence"/>
</dbReference>
<dbReference type="EMBL" id="BAABMM010000051">
    <property type="protein sequence ID" value="GAA5253120.1"/>
    <property type="molecule type" value="Genomic_DNA"/>
</dbReference>